<evidence type="ECO:0000313" key="2">
    <source>
        <dbReference type="Proteomes" id="UP000830395"/>
    </source>
</evidence>
<keyword evidence="2" id="KW-1185">Reference proteome</keyword>
<name>A0ACC5ZGT9_9TELE</name>
<dbReference type="EMBL" id="CM040999">
    <property type="protein sequence ID" value="MCJ8747373.1"/>
    <property type="molecule type" value="Genomic_DNA"/>
</dbReference>
<organism evidence="1 2">
    <name type="scientific">Pangasius djambal</name>
    <dbReference type="NCBI Taxonomy" id="1691987"/>
    <lineage>
        <taxon>Eukaryota</taxon>
        <taxon>Metazoa</taxon>
        <taxon>Chordata</taxon>
        <taxon>Craniata</taxon>
        <taxon>Vertebrata</taxon>
        <taxon>Euteleostomi</taxon>
        <taxon>Actinopterygii</taxon>
        <taxon>Neopterygii</taxon>
        <taxon>Teleostei</taxon>
        <taxon>Ostariophysi</taxon>
        <taxon>Siluriformes</taxon>
        <taxon>Pangasiidae</taxon>
        <taxon>Pangasius</taxon>
    </lineage>
</organism>
<dbReference type="Proteomes" id="UP000830395">
    <property type="component" value="Chromosome 25"/>
</dbReference>
<comment type="caution">
    <text evidence="1">The sequence shown here is derived from an EMBL/GenBank/DDBJ whole genome shotgun (WGS) entry which is preliminary data.</text>
</comment>
<gene>
    <name evidence="1" type="ORF">PDJAM_G00152690</name>
</gene>
<protein>
    <submittedName>
        <fullName evidence="1">Uncharacterized protein</fullName>
    </submittedName>
</protein>
<accession>A0ACC5ZGT9</accession>
<reference evidence="1" key="1">
    <citation type="submission" date="2020-02" db="EMBL/GenBank/DDBJ databases">
        <title>Genome sequencing of the panga catfish, Pangasius djambal.</title>
        <authorList>
            <person name="Wen M."/>
            <person name="Zahm M."/>
            <person name="Roques C."/>
            <person name="Cabau C."/>
            <person name="Klopp C."/>
            <person name="Donnadieu C."/>
            <person name="Jouanno E."/>
            <person name="Avarre J.-C."/>
            <person name="Campet M."/>
            <person name="Ha T."/>
            <person name="Dugue R."/>
            <person name="Lampietro C."/>
            <person name="Louis A."/>
            <person name="Herpin A."/>
            <person name="Echchiki A."/>
            <person name="Berthelot C."/>
            <person name="Parey E."/>
            <person name="Roest-Crollius H."/>
            <person name="Braasch I."/>
            <person name="Postlethwait J.H."/>
            <person name="Bobe J."/>
            <person name="Montfort J."/>
            <person name="Bouchez O."/>
            <person name="Begum T."/>
            <person name="Schartl M."/>
            <person name="Gustiano R."/>
            <person name="Guiguen Y."/>
        </authorList>
    </citation>
    <scope>NUCLEOTIDE SEQUENCE</scope>
    <source>
        <strain evidence="1">Pdj_M5554</strain>
    </source>
</reference>
<proteinExistence type="predicted"/>
<sequence>MCECSLTQESVWSETGETWQPCVELSGSEWRRVSGEEQRRCATNRLSHTAGDIHTAVPMSSFKRINFFKAPPDPCLKQICRWW</sequence>
<evidence type="ECO:0000313" key="1">
    <source>
        <dbReference type="EMBL" id="MCJ8747373.1"/>
    </source>
</evidence>